<dbReference type="InterPro" id="IPR036901">
    <property type="entry name" value="Asp/Orn_carbamoylTrfase_sf"/>
</dbReference>
<dbReference type="GO" id="GO:0042450">
    <property type="term" value="P:L-arginine biosynthetic process via ornithine"/>
    <property type="evidence" value="ECO:0007669"/>
    <property type="project" value="TreeGrafter"/>
</dbReference>
<evidence type="ECO:0000256" key="1">
    <source>
        <dbReference type="ARBA" id="ARBA00004975"/>
    </source>
</evidence>
<dbReference type="PROSITE" id="PS00097">
    <property type="entry name" value="CARBAMOYLTRANSFERASE"/>
    <property type="match status" value="1"/>
</dbReference>
<dbReference type="InterPro" id="IPR006132">
    <property type="entry name" value="Asp/Orn_carbamoyltranf_P-bd"/>
</dbReference>
<dbReference type="Proteomes" id="UP001174694">
    <property type="component" value="Unassembled WGS sequence"/>
</dbReference>
<dbReference type="PANTHER" id="PTHR45753:SF3">
    <property type="entry name" value="ORNITHINE TRANSCARBAMYLASE, MITOCHONDRIAL"/>
    <property type="match status" value="1"/>
</dbReference>
<evidence type="ECO:0000256" key="4">
    <source>
        <dbReference type="ARBA" id="ARBA00013007"/>
    </source>
</evidence>
<dbReference type="EMBL" id="JANBVO010000010">
    <property type="protein sequence ID" value="KAJ9149287.1"/>
    <property type="molecule type" value="Genomic_DNA"/>
</dbReference>
<dbReference type="Pfam" id="PF02729">
    <property type="entry name" value="OTCace_N"/>
    <property type="match status" value="1"/>
</dbReference>
<comment type="similarity">
    <text evidence="2">Belongs to the aspartate/ornithine carbamoyltransferase superfamily. OTCase family.</text>
</comment>
<evidence type="ECO:0000259" key="12">
    <source>
        <dbReference type="Pfam" id="PF00185"/>
    </source>
</evidence>
<evidence type="ECO:0000259" key="13">
    <source>
        <dbReference type="Pfam" id="PF02729"/>
    </source>
</evidence>
<dbReference type="GO" id="GO:0016597">
    <property type="term" value="F:amino acid binding"/>
    <property type="evidence" value="ECO:0007669"/>
    <property type="project" value="InterPro"/>
</dbReference>
<evidence type="ECO:0000256" key="11">
    <source>
        <dbReference type="RuleBase" id="RU003634"/>
    </source>
</evidence>
<dbReference type="Pfam" id="PF00185">
    <property type="entry name" value="OTCace"/>
    <property type="match status" value="1"/>
</dbReference>
<evidence type="ECO:0000256" key="3">
    <source>
        <dbReference type="ARBA" id="ARBA00011233"/>
    </source>
</evidence>
<evidence type="ECO:0000256" key="8">
    <source>
        <dbReference type="ARBA" id="ARBA00022679"/>
    </source>
</evidence>
<name>A0AA38RWG7_9PEZI</name>
<comment type="caution">
    <text evidence="14">The sequence shown here is derived from an EMBL/GenBank/DDBJ whole genome shotgun (WGS) entry which is preliminary data.</text>
</comment>
<dbReference type="InterPro" id="IPR006131">
    <property type="entry name" value="Asp_carbamoyltransf_Asp/Orn-bd"/>
</dbReference>
<feature type="domain" description="Aspartate/ornithine carbamoyltransferase carbamoyl-P binding" evidence="13">
    <location>
        <begin position="37"/>
        <end position="181"/>
    </location>
</feature>
<dbReference type="EC" id="2.1.3.3" evidence="4"/>
<sequence length="362" mass="38863">MPLSVPRSQLSTAVRSVRAAALRSLQTRAYSSAEKPRHLMSISDLTPAEFSTLVRNAASHKKAVKAGQVPAALAGTLSGKTIAMMFNKRSTRTRVSTEAAVALMGGHPMFLGKDDIQLGVNESVYDTSVVISSMTSCMVARVGPHSDITSLAEPSTVPVINALSNDFHPLQTIADFLTIHEAFPSSTAQGPSLGLEGLKVAWVGDSNNVLFDLATACVKLGVDISVASPHGYGIPASMRERILSGGSWVHHPGKLAETTIPEEAIKNADIIVTDTWISMGQEEESQKRLTAFAGYEITNELAKRGGAKPGWKFMHCLPRHPEEVADEVFYSDRSLVFPEAENRLWAAVSALEAFVVNKGKIV</sequence>
<keyword evidence="8 11" id="KW-0808">Transferase</keyword>
<dbReference type="PANTHER" id="PTHR45753">
    <property type="entry name" value="ORNITHINE CARBAMOYLTRANSFERASE, MITOCHONDRIAL"/>
    <property type="match status" value="1"/>
</dbReference>
<dbReference type="Gene3D" id="3.40.50.1370">
    <property type="entry name" value="Aspartate/ornithine carbamoyltransferase"/>
    <property type="match status" value="2"/>
</dbReference>
<organism evidence="14 15">
    <name type="scientific">Pleurostoma richardsiae</name>
    <dbReference type="NCBI Taxonomy" id="41990"/>
    <lineage>
        <taxon>Eukaryota</taxon>
        <taxon>Fungi</taxon>
        <taxon>Dikarya</taxon>
        <taxon>Ascomycota</taxon>
        <taxon>Pezizomycotina</taxon>
        <taxon>Sordariomycetes</taxon>
        <taxon>Sordariomycetidae</taxon>
        <taxon>Calosphaeriales</taxon>
        <taxon>Pleurostomataceae</taxon>
        <taxon>Pleurostoma</taxon>
    </lineage>
</organism>
<evidence type="ECO:0000256" key="2">
    <source>
        <dbReference type="ARBA" id="ARBA00007805"/>
    </source>
</evidence>
<dbReference type="GO" id="GO:0005739">
    <property type="term" value="C:mitochondrion"/>
    <property type="evidence" value="ECO:0007669"/>
    <property type="project" value="TreeGrafter"/>
</dbReference>
<keyword evidence="7" id="KW-0028">Amino-acid biosynthesis</keyword>
<reference evidence="14" key="1">
    <citation type="submission" date="2022-07" db="EMBL/GenBank/DDBJ databases">
        <title>Fungi with potential for degradation of polypropylene.</title>
        <authorList>
            <person name="Gostincar C."/>
        </authorList>
    </citation>
    <scope>NUCLEOTIDE SEQUENCE</scope>
    <source>
        <strain evidence="14">EXF-13308</strain>
    </source>
</reference>
<evidence type="ECO:0000256" key="10">
    <source>
        <dbReference type="ARBA" id="ARBA00048772"/>
    </source>
</evidence>
<dbReference type="GO" id="GO:0004585">
    <property type="term" value="F:ornithine carbamoyltransferase activity"/>
    <property type="evidence" value="ECO:0007669"/>
    <property type="project" value="UniProtKB-EC"/>
</dbReference>
<comment type="catalytic activity">
    <reaction evidence="10">
        <text>carbamoyl phosphate + L-ornithine = L-citrulline + phosphate + H(+)</text>
        <dbReference type="Rhea" id="RHEA:19513"/>
        <dbReference type="ChEBI" id="CHEBI:15378"/>
        <dbReference type="ChEBI" id="CHEBI:43474"/>
        <dbReference type="ChEBI" id="CHEBI:46911"/>
        <dbReference type="ChEBI" id="CHEBI:57743"/>
        <dbReference type="ChEBI" id="CHEBI:58228"/>
        <dbReference type="EC" id="2.1.3.3"/>
    </reaction>
</comment>
<dbReference type="FunFam" id="3.40.50.1370:FF:000017">
    <property type="entry name" value="Ornithine carbamoyltransferase"/>
    <property type="match status" value="1"/>
</dbReference>
<gene>
    <name evidence="14" type="ORF">NKR23_g4409</name>
</gene>
<dbReference type="GO" id="GO:0019240">
    <property type="term" value="P:citrulline biosynthetic process"/>
    <property type="evidence" value="ECO:0007669"/>
    <property type="project" value="TreeGrafter"/>
</dbReference>
<evidence type="ECO:0000313" key="15">
    <source>
        <dbReference type="Proteomes" id="UP001174694"/>
    </source>
</evidence>
<evidence type="ECO:0000256" key="7">
    <source>
        <dbReference type="ARBA" id="ARBA00022605"/>
    </source>
</evidence>
<protein>
    <recommendedName>
        <fullName evidence="5">Ornithine carbamoyltransferase, mitochondrial</fullName>
        <ecNumber evidence="4">2.1.3.3</ecNumber>
    </recommendedName>
    <alternativeName>
        <fullName evidence="9">Ornithine transcarbamylase</fullName>
    </alternativeName>
</protein>
<dbReference type="PRINTS" id="PR00100">
    <property type="entry name" value="AOTCASE"/>
</dbReference>
<keyword evidence="6" id="KW-0055">Arginine biosynthesis</keyword>
<proteinExistence type="inferred from homology"/>
<feature type="domain" description="Aspartate/ornithine carbamoyltransferase Asp/Orn-binding" evidence="12">
    <location>
        <begin position="196"/>
        <end position="351"/>
    </location>
</feature>
<evidence type="ECO:0000256" key="9">
    <source>
        <dbReference type="ARBA" id="ARBA00033269"/>
    </source>
</evidence>
<evidence type="ECO:0000256" key="5">
    <source>
        <dbReference type="ARBA" id="ARBA00021536"/>
    </source>
</evidence>
<accession>A0AA38RWG7</accession>
<comment type="subunit">
    <text evidence="3">Homotrimer.</text>
</comment>
<dbReference type="AlphaFoldDB" id="A0AA38RWG7"/>
<dbReference type="InterPro" id="IPR002292">
    <property type="entry name" value="Orn/put_carbamltrans"/>
</dbReference>
<dbReference type="InterPro" id="IPR006130">
    <property type="entry name" value="Asp/Orn_carbamoylTrfase"/>
</dbReference>
<dbReference type="PRINTS" id="PR00102">
    <property type="entry name" value="OTCASE"/>
</dbReference>
<evidence type="ECO:0000256" key="6">
    <source>
        <dbReference type="ARBA" id="ARBA00022571"/>
    </source>
</evidence>
<evidence type="ECO:0000313" key="14">
    <source>
        <dbReference type="EMBL" id="KAJ9149287.1"/>
    </source>
</evidence>
<keyword evidence="15" id="KW-1185">Reference proteome</keyword>
<dbReference type="NCBIfam" id="TIGR00658">
    <property type="entry name" value="orni_carb_tr"/>
    <property type="match status" value="1"/>
</dbReference>
<dbReference type="FunFam" id="3.40.50.1370:FF:000009">
    <property type="entry name" value="Ornithine carbamoyltransferase, mitochondrial"/>
    <property type="match status" value="1"/>
</dbReference>
<dbReference type="SUPFAM" id="SSF53671">
    <property type="entry name" value="Aspartate/ornithine carbamoyltransferase"/>
    <property type="match status" value="1"/>
</dbReference>
<comment type="pathway">
    <text evidence="1">Amino-acid biosynthesis; L-arginine biosynthesis; L-arginine from L-ornithine and carbamoyl phosphate: step 1/3.</text>
</comment>